<organism evidence="7">
    <name type="scientific">bioreactor metagenome</name>
    <dbReference type="NCBI Taxonomy" id="1076179"/>
    <lineage>
        <taxon>unclassified sequences</taxon>
        <taxon>metagenomes</taxon>
        <taxon>ecological metagenomes</taxon>
    </lineage>
</organism>
<dbReference type="InterPro" id="IPR029056">
    <property type="entry name" value="Ribokinase-like"/>
</dbReference>
<keyword evidence="2 7" id="KW-0808">Transferase</keyword>
<dbReference type="GO" id="GO:0047590">
    <property type="term" value="F:5-dehydro-2-deoxygluconokinase activity"/>
    <property type="evidence" value="ECO:0007669"/>
    <property type="project" value="UniProtKB-EC"/>
</dbReference>
<comment type="caution">
    <text evidence="7">The sequence shown here is derived from an EMBL/GenBank/DDBJ whole genome shotgun (WGS) entry which is preliminary data.</text>
</comment>
<dbReference type="Gene3D" id="3.40.1190.20">
    <property type="match status" value="1"/>
</dbReference>
<gene>
    <name evidence="7" type="primary">iolC_18</name>
    <name evidence="7" type="ORF">SDC9_133795</name>
</gene>
<keyword evidence="3" id="KW-0547">Nucleotide-binding</keyword>
<evidence type="ECO:0000256" key="1">
    <source>
        <dbReference type="ARBA" id="ARBA00010688"/>
    </source>
</evidence>
<proteinExistence type="inferred from homology"/>
<evidence type="ECO:0000256" key="2">
    <source>
        <dbReference type="ARBA" id="ARBA00022679"/>
    </source>
</evidence>
<evidence type="ECO:0000259" key="6">
    <source>
        <dbReference type="Pfam" id="PF00294"/>
    </source>
</evidence>
<dbReference type="InterPro" id="IPR011611">
    <property type="entry name" value="PfkB_dom"/>
</dbReference>
<dbReference type="InterPro" id="IPR002173">
    <property type="entry name" value="Carboh/pur_kinase_PfkB_CS"/>
</dbReference>
<evidence type="ECO:0000256" key="4">
    <source>
        <dbReference type="ARBA" id="ARBA00022777"/>
    </source>
</evidence>
<dbReference type="EC" id="2.7.1.92" evidence="7"/>
<dbReference type="GO" id="GO:0008865">
    <property type="term" value="F:fructokinase activity"/>
    <property type="evidence" value="ECO:0007669"/>
    <property type="project" value="UniProtKB-ARBA"/>
</dbReference>
<sequence>MVFDSYIGGCGLNTATAASRLGSPVGFVGKLSSDMFGQRIIGHLVDNQLMFDPDLCAVSLPSLIGFASLDAEGKASYAFYCKGTAPVSYEKEELVNSLVLHTDLRVVHIGSVALAVEPGCDAILDALEALEVKPIIFLDPNIRPAVIDDLAQHRVRIERALSMATMVKLSDEDLLLLYPGCDVHSTAAKLAVERTMEVILTLGRKGSIWYTAEGKSFAQPIIDLPLIDTVGAGDTFSGALLSFLHEKECFGSDGQVPHFGMLSEELIKEALRYATAASAINCSRKGCNPPTKAEVLSLLGSV</sequence>
<dbReference type="PROSITE" id="PS00584">
    <property type="entry name" value="PFKB_KINASES_2"/>
    <property type="match status" value="1"/>
</dbReference>
<keyword evidence="5" id="KW-0067">ATP-binding</keyword>
<dbReference type="EMBL" id="VSSQ01034684">
    <property type="protein sequence ID" value="MPM86704.1"/>
    <property type="molecule type" value="Genomic_DNA"/>
</dbReference>
<dbReference type="GO" id="GO:0006000">
    <property type="term" value="P:fructose metabolic process"/>
    <property type="evidence" value="ECO:0007669"/>
    <property type="project" value="UniProtKB-ARBA"/>
</dbReference>
<evidence type="ECO:0000256" key="3">
    <source>
        <dbReference type="ARBA" id="ARBA00022741"/>
    </source>
</evidence>
<dbReference type="CDD" id="cd01167">
    <property type="entry name" value="bac_FRK"/>
    <property type="match status" value="1"/>
</dbReference>
<evidence type="ECO:0000313" key="7">
    <source>
        <dbReference type="EMBL" id="MPM86704.1"/>
    </source>
</evidence>
<protein>
    <submittedName>
        <fullName evidence="7">5-dehydro-2-deoxygluconokinase</fullName>
        <ecNumber evidence="7">2.7.1.92</ecNumber>
    </submittedName>
</protein>
<keyword evidence="4 7" id="KW-0418">Kinase</keyword>
<feature type="domain" description="Carbohydrate kinase PfkB" evidence="6">
    <location>
        <begin position="5"/>
        <end position="291"/>
    </location>
</feature>
<reference evidence="7" key="1">
    <citation type="submission" date="2019-08" db="EMBL/GenBank/DDBJ databases">
        <authorList>
            <person name="Kucharzyk K."/>
            <person name="Murdoch R.W."/>
            <person name="Higgins S."/>
            <person name="Loffler F."/>
        </authorList>
    </citation>
    <scope>NUCLEOTIDE SEQUENCE</scope>
</reference>
<dbReference type="PANTHER" id="PTHR43085:SF1">
    <property type="entry name" value="PSEUDOURIDINE KINASE-RELATED"/>
    <property type="match status" value="1"/>
</dbReference>
<dbReference type="PANTHER" id="PTHR43085">
    <property type="entry name" value="HEXOKINASE FAMILY MEMBER"/>
    <property type="match status" value="1"/>
</dbReference>
<comment type="similarity">
    <text evidence="1">Belongs to the carbohydrate kinase PfkB family.</text>
</comment>
<dbReference type="SUPFAM" id="SSF53613">
    <property type="entry name" value="Ribokinase-like"/>
    <property type="match status" value="1"/>
</dbReference>
<dbReference type="InterPro" id="IPR050306">
    <property type="entry name" value="PfkB_Carbo_kinase"/>
</dbReference>
<dbReference type="PRINTS" id="PR00990">
    <property type="entry name" value="RIBOKINASE"/>
</dbReference>
<dbReference type="InterPro" id="IPR002139">
    <property type="entry name" value="Ribo/fructo_kinase"/>
</dbReference>
<name>A0A645DBH6_9ZZZZ</name>
<accession>A0A645DBH6</accession>
<dbReference type="AlphaFoldDB" id="A0A645DBH6"/>
<dbReference type="Pfam" id="PF00294">
    <property type="entry name" value="PfkB"/>
    <property type="match status" value="1"/>
</dbReference>
<dbReference type="GO" id="GO:0005524">
    <property type="term" value="F:ATP binding"/>
    <property type="evidence" value="ECO:0007669"/>
    <property type="project" value="UniProtKB-KW"/>
</dbReference>
<evidence type="ECO:0000256" key="5">
    <source>
        <dbReference type="ARBA" id="ARBA00022840"/>
    </source>
</evidence>